<proteinExistence type="predicted"/>
<keyword evidence="3" id="KW-1185">Reference proteome</keyword>
<comment type="caution">
    <text evidence="2">The sequence shown here is derived from an EMBL/GenBank/DDBJ whole genome shotgun (WGS) entry which is preliminary data.</text>
</comment>
<feature type="compositionally biased region" description="Basic and acidic residues" evidence="1">
    <location>
        <begin position="1"/>
        <end position="21"/>
    </location>
</feature>
<evidence type="ECO:0000313" key="3">
    <source>
        <dbReference type="Proteomes" id="UP001151760"/>
    </source>
</evidence>
<evidence type="ECO:0000256" key="1">
    <source>
        <dbReference type="SAM" id="MobiDB-lite"/>
    </source>
</evidence>
<organism evidence="2 3">
    <name type="scientific">Tanacetum coccineum</name>
    <dbReference type="NCBI Taxonomy" id="301880"/>
    <lineage>
        <taxon>Eukaryota</taxon>
        <taxon>Viridiplantae</taxon>
        <taxon>Streptophyta</taxon>
        <taxon>Embryophyta</taxon>
        <taxon>Tracheophyta</taxon>
        <taxon>Spermatophyta</taxon>
        <taxon>Magnoliopsida</taxon>
        <taxon>eudicotyledons</taxon>
        <taxon>Gunneridae</taxon>
        <taxon>Pentapetalae</taxon>
        <taxon>asterids</taxon>
        <taxon>campanulids</taxon>
        <taxon>Asterales</taxon>
        <taxon>Asteraceae</taxon>
        <taxon>Asteroideae</taxon>
        <taxon>Anthemideae</taxon>
        <taxon>Anthemidinae</taxon>
        <taxon>Tanacetum</taxon>
    </lineage>
</organism>
<reference evidence="2" key="2">
    <citation type="submission" date="2022-01" db="EMBL/GenBank/DDBJ databases">
        <authorList>
            <person name="Yamashiro T."/>
            <person name="Shiraishi A."/>
            <person name="Satake H."/>
            <person name="Nakayama K."/>
        </authorList>
    </citation>
    <scope>NUCLEOTIDE SEQUENCE</scope>
</reference>
<dbReference type="EMBL" id="BQNB010020205">
    <property type="protein sequence ID" value="GJT93460.1"/>
    <property type="molecule type" value="Genomic_DNA"/>
</dbReference>
<evidence type="ECO:0000313" key="2">
    <source>
        <dbReference type="EMBL" id="GJT93460.1"/>
    </source>
</evidence>
<sequence>MADREESHRGLHPRSGSDSRNKVHPAAFGVKSNITGCFYGNTEVQKSASTSSGSTTFDSPFTKYQMMKILSLINEKPFGSANANMAGANQHLIDSTKNMFTVTNISSLNLTVGHPNGTLTKISAIGNLRLTANVVLFDVLVVHEFNDLNLIKTLGTSSEAVGFYLFDVDSWSF</sequence>
<accession>A0ABQ5I040</accession>
<feature type="region of interest" description="Disordered" evidence="1">
    <location>
        <begin position="1"/>
        <end position="24"/>
    </location>
</feature>
<name>A0ABQ5I040_9ASTR</name>
<protein>
    <submittedName>
        <fullName evidence="2">Uncharacterized protein</fullName>
    </submittedName>
</protein>
<dbReference type="Proteomes" id="UP001151760">
    <property type="component" value="Unassembled WGS sequence"/>
</dbReference>
<reference evidence="2" key="1">
    <citation type="journal article" date="2022" name="Int. J. Mol. Sci.">
        <title>Draft Genome of Tanacetum Coccineum: Genomic Comparison of Closely Related Tanacetum-Family Plants.</title>
        <authorList>
            <person name="Yamashiro T."/>
            <person name="Shiraishi A."/>
            <person name="Nakayama K."/>
            <person name="Satake H."/>
        </authorList>
    </citation>
    <scope>NUCLEOTIDE SEQUENCE</scope>
</reference>
<gene>
    <name evidence="2" type="ORF">Tco_1082305</name>
</gene>